<name>A0A5M9K8I2_MONFR</name>
<dbReference type="Proteomes" id="UP000322873">
    <property type="component" value="Unassembled WGS sequence"/>
</dbReference>
<organism evidence="1 2">
    <name type="scientific">Monilinia fructicola</name>
    <name type="common">Brown rot fungus</name>
    <name type="synonym">Ciboria fructicola</name>
    <dbReference type="NCBI Taxonomy" id="38448"/>
    <lineage>
        <taxon>Eukaryota</taxon>
        <taxon>Fungi</taxon>
        <taxon>Dikarya</taxon>
        <taxon>Ascomycota</taxon>
        <taxon>Pezizomycotina</taxon>
        <taxon>Leotiomycetes</taxon>
        <taxon>Helotiales</taxon>
        <taxon>Sclerotiniaceae</taxon>
        <taxon>Monilinia</taxon>
    </lineage>
</organism>
<gene>
    <name evidence="1" type="ORF">EYC84_006504</name>
</gene>
<dbReference type="EMBL" id="VICG01000001">
    <property type="protein sequence ID" value="KAA8576372.1"/>
    <property type="molecule type" value="Genomic_DNA"/>
</dbReference>
<keyword evidence="2" id="KW-1185">Reference proteome</keyword>
<evidence type="ECO:0000313" key="2">
    <source>
        <dbReference type="Proteomes" id="UP000322873"/>
    </source>
</evidence>
<sequence>MSTMTILLLLGRDNNFVLRTSQPQHNKIIAHKFLSLNQFLASLIPQNTVDNLAKLFSRNTINHLQIDGSSEALSSVHSLVTELLLDSQDLVQLGQTLRSGWGTSLDLTSTETNNDISNGDIFSLSRTVGNHNTPSSAKESLAAWIDSVRVPIWLTFNKRALQDLSQWPS</sequence>
<protein>
    <submittedName>
        <fullName evidence="1">Uncharacterized protein</fullName>
    </submittedName>
</protein>
<dbReference type="AlphaFoldDB" id="A0A5M9K8I2"/>
<accession>A0A5M9K8I2</accession>
<proteinExistence type="predicted"/>
<reference evidence="1 2" key="1">
    <citation type="submission" date="2019-06" db="EMBL/GenBank/DDBJ databases">
        <title>Genome Sequence of the Brown Rot Fungal Pathogen Monilinia fructicola.</title>
        <authorList>
            <person name="De Miccolis Angelini R.M."/>
            <person name="Landi L."/>
            <person name="Abate D."/>
            <person name="Pollastro S."/>
            <person name="Romanazzi G."/>
            <person name="Faretra F."/>
        </authorList>
    </citation>
    <scope>NUCLEOTIDE SEQUENCE [LARGE SCALE GENOMIC DNA]</scope>
    <source>
        <strain evidence="1 2">Mfrc123</strain>
    </source>
</reference>
<evidence type="ECO:0000313" key="1">
    <source>
        <dbReference type="EMBL" id="KAA8576372.1"/>
    </source>
</evidence>
<comment type="caution">
    <text evidence="1">The sequence shown here is derived from an EMBL/GenBank/DDBJ whole genome shotgun (WGS) entry which is preliminary data.</text>
</comment>